<dbReference type="EMBL" id="CP111012">
    <property type="protein sequence ID" value="WAQ93857.1"/>
    <property type="molecule type" value="Genomic_DNA"/>
</dbReference>
<proteinExistence type="predicted"/>
<sequence>MRYYSVKSQASRRVTKRVRTWFRRRRITLRGMVLSGNCSYCSFTGKKRCKQTDAC</sequence>
<accession>A0ABY7DAP6</accession>
<protein>
    <recommendedName>
        <fullName evidence="3">Ribosomal protein L37</fullName>
    </recommendedName>
</protein>
<name>A0ABY7DAP6_MYAAR</name>
<evidence type="ECO:0000313" key="2">
    <source>
        <dbReference type="Proteomes" id="UP001164746"/>
    </source>
</evidence>
<dbReference type="Proteomes" id="UP001164746">
    <property type="component" value="Chromosome 1"/>
</dbReference>
<reference evidence="1" key="1">
    <citation type="submission" date="2022-11" db="EMBL/GenBank/DDBJ databases">
        <title>Centuries of genome instability and evolution in soft-shell clam transmissible cancer (bioRxiv).</title>
        <authorList>
            <person name="Hart S.F.M."/>
            <person name="Yonemitsu M.A."/>
            <person name="Giersch R.M."/>
            <person name="Beal B.F."/>
            <person name="Arriagada G."/>
            <person name="Davis B.W."/>
            <person name="Ostrander E.A."/>
            <person name="Goff S.P."/>
            <person name="Metzger M.J."/>
        </authorList>
    </citation>
    <scope>NUCLEOTIDE SEQUENCE</scope>
    <source>
        <strain evidence="1">MELC-2E11</strain>
        <tissue evidence="1">Siphon/mantle</tissue>
    </source>
</reference>
<evidence type="ECO:0000313" key="1">
    <source>
        <dbReference type="EMBL" id="WAQ93857.1"/>
    </source>
</evidence>
<gene>
    <name evidence="1" type="ORF">MAR_006328</name>
</gene>
<evidence type="ECO:0008006" key="3">
    <source>
        <dbReference type="Google" id="ProtNLM"/>
    </source>
</evidence>
<keyword evidence="2" id="KW-1185">Reference proteome</keyword>
<organism evidence="1 2">
    <name type="scientific">Mya arenaria</name>
    <name type="common">Soft-shell clam</name>
    <dbReference type="NCBI Taxonomy" id="6604"/>
    <lineage>
        <taxon>Eukaryota</taxon>
        <taxon>Metazoa</taxon>
        <taxon>Spiralia</taxon>
        <taxon>Lophotrochozoa</taxon>
        <taxon>Mollusca</taxon>
        <taxon>Bivalvia</taxon>
        <taxon>Autobranchia</taxon>
        <taxon>Heteroconchia</taxon>
        <taxon>Euheterodonta</taxon>
        <taxon>Imparidentia</taxon>
        <taxon>Neoheterodontei</taxon>
        <taxon>Myida</taxon>
        <taxon>Myoidea</taxon>
        <taxon>Myidae</taxon>
        <taxon>Mya</taxon>
    </lineage>
</organism>